<dbReference type="PANTHER" id="PTHR15715:SF37">
    <property type="entry name" value="LD47843P"/>
    <property type="match status" value="1"/>
</dbReference>
<dbReference type="InterPro" id="IPR051176">
    <property type="entry name" value="Cent_Immune-Sig_Mod"/>
</dbReference>
<dbReference type="Gene3D" id="2.60.200.20">
    <property type="match status" value="1"/>
</dbReference>
<evidence type="ECO:0000313" key="4">
    <source>
        <dbReference type="EMBL" id="ALF60079.1"/>
    </source>
</evidence>
<feature type="compositionally biased region" description="Basic and acidic residues" evidence="1">
    <location>
        <begin position="1"/>
        <end position="10"/>
    </location>
</feature>
<evidence type="ECO:0000259" key="3">
    <source>
        <dbReference type="PROSITE" id="PS50006"/>
    </source>
</evidence>
<proteinExistence type="predicted"/>
<dbReference type="CDD" id="cd00060">
    <property type="entry name" value="FHA"/>
    <property type="match status" value="1"/>
</dbReference>
<keyword evidence="5" id="KW-1185">Reference proteome</keyword>
<dbReference type="PANTHER" id="PTHR15715">
    <property type="entry name" value="CENTROSOMAL PROTEIN OF 170 KDA"/>
    <property type="match status" value="1"/>
</dbReference>
<sequence>MSNVNEHDKITAATNTADTKATSSEASNLEADIWQLNALTEALGDLSLTVIDSLSVGRGNDNDVVLGSKQVSRNHALLSVLNGKLYVKDLGSSNGTFINDDRVEDNKSKHLKADDTVGFASFAFKVTMAIAPTDSQPSIAEDASVVAAADTLVTEPEASAHVDTDTDTDTDLTYIGAIDTGVITNENVHTEVVNAEVVDSEDVDSSVLDATIMDAEITDAEVIDAEVIEDIAPSTATVEKEVEGKELEDKELESFEDFTTDAVTPDTVAEPEELLAAQPSVSSPVEPIVVEETVLDNNGLHDDVVDNTTAEEAVIHPDNAEHVVSEAVVSEAVVSDDVVSDDVVSDDVVSEDVVSEDVVIENTTAAVVENTIVKETIIEDVLFAAESQEHTPVAVEIEKPVTQEPALQQDSVVTPEHDKTTKTELQEEADPDVLRAKQAATGQLSGTANLVQTHDISTQDNKEIEQSVTNPANSGYVEKKSSGGWFIWVFIAIIIIGLALWLFNMGAA</sequence>
<name>A0A0M4TFK9_9GAMM</name>
<keyword evidence="2" id="KW-1133">Transmembrane helix</keyword>
<keyword evidence="2" id="KW-0472">Membrane</keyword>
<evidence type="ECO:0000256" key="1">
    <source>
        <dbReference type="SAM" id="MobiDB-lite"/>
    </source>
</evidence>
<dbReference type="Pfam" id="PF00498">
    <property type="entry name" value="FHA"/>
    <property type="match status" value="1"/>
</dbReference>
<evidence type="ECO:0000313" key="5">
    <source>
        <dbReference type="Proteomes" id="UP000059847"/>
    </source>
</evidence>
<feature type="transmembrane region" description="Helical" evidence="2">
    <location>
        <begin position="485"/>
        <end position="503"/>
    </location>
</feature>
<dbReference type="InterPro" id="IPR000253">
    <property type="entry name" value="FHA_dom"/>
</dbReference>
<feature type="region of interest" description="Disordered" evidence="1">
    <location>
        <begin position="1"/>
        <end position="22"/>
    </location>
</feature>
<dbReference type="EMBL" id="CP012678">
    <property type="protein sequence ID" value="ALF60079.1"/>
    <property type="molecule type" value="Genomic_DNA"/>
</dbReference>
<reference evidence="4 5" key="1">
    <citation type="submission" date="2015-09" db="EMBL/GenBank/DDBJ databases">
        <title>Complete genome of Psychrobacter urativorans R10.10B.</title>
        <authorList>
            <person name="See-Too W.S."/>
            <person name="Chan K.G."/>
        </authorList>
    </citation>
    <scope>NUCLEOTIDE SEQUENCE [LARGE SCALE GENOMIC DNA]</scope>
    <source>
        <strain evidence="4 5">R10.10B</strain>
    </source>
</reference>
<evidence type="ECO:0000256" key="2">
    <source>
        <dbReference type="SAM" id="Phobius"/>
    </source>
</evidence>
<organism evidence="4 5">
    <name type="scientific">Psychrobacter urativorans</name>
    <dbReference type="NCBI Taxonomy" id="45610"/>
    <lineage>
        <taxon>Bacteria</taxon>
        <taxon>Pseudomonadati</taxon>
        <taxon>Pseudomonadota</taxon>
        <taxon>Gammaproteobacteria</taxon>
        <taxon>Moraxellales</taxon>
        <taxon>Moraxellaceae</taxon>
        <taxon>Psychrobacter</taxon>
    </lineage>
</organism>
<dbReference type="RefSeq" id="WP_062535090.1">
    <property type="nucleotide sequence ID" value="NZ_CP012678.1"/>
</dbReference>
<feature type="compositionally biased region" description="Low complexity" evidence="1">
    <location>
        <begin position="11"/>
        <end position="22"/>
    </location>
</feature>
<dbReference type="SMART" id="SM00240">
    <property type="entry name" value="FHA"/>
    <property type="match status" value="1"/>
</dbReference>
<protein>
    <recommendedName>
        <fullName evidence="3">FHA domain-containing protein</fullName>
    </recommendedName>
</protein>
<dbReference type="STRING" id="45610.AOC03_08545"/>
<feature type="compositionally biased region" description="Basic and acidic residues" evidence="1">
    <location>
        <begin position="415"/>
        <end position="425"/>
    </location>
</feature>
<dbReference type="PROSITE" id="PS50006">
    <property type="entry name" value="FHA_DOMAIN"/>
    <property type="match status" value="1"/>
</dbReference>
<dbReference type="Proteomes" id="UP000059847">
    <property type="component" value="Chromosome"/>
</dbReference>
<feature type="domain" description="FHA" evidence="3">
    <location>
        <begin position="54"/>
        <end position="103"/>
    </location>
</feature>
<dbReference type="InterPro" id="IPR008984">
    <property type="entry name" value="SMAD_FHA_dom_sf"/>
</dbReference>
<gene>
    <name evidence="4" type="ORF">AOC03_08545</name>
</gene>
<keyword evidence="2" id="KW-0812">Transmembrane</keyword>
<dbReference type="SUPFAM" id="SSF49879">
    <property type="entry name" value="SMAD/FHA domain"/>
    <property type="match status" value="1"/>
</dbReference>
<dbReference type="KEGG" id="pur:AOC03_08545"/>
<dbReference type="OrthoDB" id="9815482at2"/>
<accession>A0A0M4TFK9</accession>
<dbReference type="AlphaFoldDB" id="A0A0M4TFK9"/>
<feature type="region of interest" description="Disordered" evidence="1">
    <location>
        <begin position="404"/>
        <end position="426"/>
    </location>
</feature>